<evidence type="ECO:0000313" key="3">
    <source>
        <dbReference type="Proteomes" id="UP000008522"/>
    </source>
</evidence>
<dbReference type="HOGENOM" id="CLU_1192943_0_0_12"/>
<keyword evidence="3" id="KW-1185">Reference proteome</keyword>
<feature type="signal peptide" evidence="1">
    <location>
        <begin position="1"/>
        <end position="27"/>
    </location>
</feature>
<dbReference type="PATRIC" id="fig|1045858.4.peg.2833"/>
<reference evidence="2 3" key="1">
    <citation type="journal article" date="2011" name="BMC Genomics">
        <title>Complete genome sequence of Brachyspira intermedia reveals unique genomic features in Brachyspira species and phage-mediated horizontal gene transfer.</title>
        <authorList>
            <person name="Hafstrom T."/>
            <person name="Jansson D.S."/>
            <person name="Segerman B."/>
        </authorList>
    </citation>
    <scope>NUCLEOTIDE SEQUENCE [LARGE SCALE GENOMIC DNA]</scope>
    <source>
        <strain evidence="3">ATCC 51140 / PWS/A</strain>
    </source>
</reference>
<accession>G0EQY2</accession>
<dbReference type="PROSITE" id="PS51257">
    <property type="entry name" value="PROKAR_LIPOPROTEIN"/>
    <property type="match status" value="1"/>
</dbReference>
<protein>
    <recommendedName>
        <fullName evidence="4">Lipoprotein</fullName>
    </recommendedName>
</protein>
<evidence type="ECO:0000313" key="2">
    <source>
        <dbReference type="EMBL" id="AEM23428.1"/>
    </source>
</evidence>
<dbReference type="AlphaFoldDB" id="G0EQY2"/>
<dbReference type="Proteomes" id="UP000008522">
    <property type="component" value="Chromosome"/>
</dbReference>
<dbReference type="RefSeq" id="WP_014489212.1">
    <property type="nucleotide sequence ID" value="NC_017243.1"/>
</dbReference>
<sequence>MKYTKNFILTFVVLAALLSCNNIPTSAIYTLKLKDRAGRYSVKGNFNKDITLDFIIFETGNINFIGKKADTANNLGTYILGNPETTNKTFSFDIKETINGVEPNTYFIDFLYSKLRYSNNEIPFEKTSDSTNIKFNERVGIYYNQNKNNKITVSKNKIEWSYFTDAYIDIADSYSEEMVFTKTVDFQNANNENHSFTITFTFTDNSIKLRFTITDPAYSKYNREEEYRIVWE</sequence>
<feature type="chain" id="PRO_5003398272" description="Lipoprotein" evidence="1">
    <location>
        <begin position="28"/>
        <end position="232"/>
    </location>
</feature>
<dbReference type="GeneID" id="44971314"/>
<name>G0EQY2_BRAIP</name>
<gene>
    <name evidence="2" type="ordered locus">Bint_2834</name>
</gene>
<keyword evidence="1" id="KW-0732">Signal</keyword>
<dbReference type="OrthoDB" id="306819at2"/>
<dbReference type="KEGG" id="bip:Bint_2834"/>
<dbReference type="EMBL" id="CP002874">
    <property type="protein sequence ID" value="AEM23428.1"/>
    <property type="molecule type" value="Genomic_DNA"/>
</dbReference>
<evidence type="ECO:0008006" key="4">
    <source>
        <dbReference type="Google" id="ProtNLM"/>
    </source>
</evidence>
<organism evidence="2 3">
    <name type="scientific">Brachyspira intermedia (strain ATCC 51140 / PWS/A)</name>
    <name type="common">Serpulina intermedia</name>
    <dbReference type="NCBI Taxonomy" id="1045858"/>
    <lineage>
        <taxon>Bacteria</taxon>
        <taxon>Pseudomonadati</taxon>
        <taxon>Spirochaetota</taxon>
        <taxon>Spirochaetia</taxon>
        <taxon>Brachyspirales</taxon>
        <taxon>Brachyspiraceae</taxon>
        <taxon>Brachyspira</taxon>
    </lineage>
</organism>
<proteinExistence type="predicted"/>
<evidence type="ECO:0000256" key="1">
    <source>
        <dbReference type="SAM" id="SignalP"/>
    </source>
</evidence>